<keyword evidence="2" id="KW-1185">Reference proteome</keyword>
<sequence length="65" mass="7295">MAHRSRKLLFSYHHHPRAPLRCHAGLDRVDDAQLDVLVQLPLHLGCPVFGNCGWCVASIGLRILL</sequence>
<dbReference type="EMBL" id="VSRR010098497">
    <property type="protein sequence ID" value="MPC94430.1"/>
    <property type="molecule type" value="Genomic_DNA"/>
</dbReference>
<reference evidence="1 2" key="1">
    <citation type="submission" date="2019-05" db="EMBL/GenBank/DDBJ databases">
        <title>Another draft genome of Portunus trituberculatus and its Hox gene families provides insights of decapod evolution.</title>
        <authorList>
            <person name="Jeong J.-H."/>
            <person name="Song I."/>
            <person name="Kim S."/>
            <person name="Choi T."/>
            <person name="Kim D."/>
            <person name="Ryu S."/>
            <person name="Kim W."/>
        </authorList>
    </citation>
    <scope>NUCLEOTIDE SEQUENCE [LARGE SCALE GENOMIC DNA]</scope>
    <source>
        <tissue evidence="1">Muscle</tissue>
    </source>
</reference>
<gene>
    <name evidence="1" type="ORF">E2C01_089598</name>
</gene>
<dbReference type="Proteomes" id="UP000324222">
    <property type="component" value="Unassembled WGS sequence"/>
</dbReference>
<dbReference type="AlphaFoldDB" id="A0A5B7JCG7"/>
<name>A0A5B7JCG7_PORTR</name>
<evidence type="ECO:0000313" key="1">
    <source>
        <dbReference type="EMBL" id="MPC94430.1"/>
    </source>
</evidence>
<evidence type="ECO:0000313" key="2">
    <source>
        <dbReference type="Proteomes" id="UP000324222"/>
    </source>
</evidence>
<protein>
    <submittedName>
        <fullName evidence="1">Uncharacterized protein</fullName>
    </submittedName>
</protein>
<accession>A0A5B7JCG7</accession>
<proteinExistence type="predicted"/>
<organism evidence="1 2">
    <name type="scientific">Portunus trituberculatus</name>
    <name type="common">Swimming crab</name>
    <name type="synonym">Neptunus trituberculatus</name>
    <dbReference type="NCBI Taxonomy" id="210409"/>
    <lineage>
        <taxon>Eukaryota</taxon>
        <taxon>Metazoa</taxon>
        <taxon>Ecdysozoa</taxon>
        <taxon>Arthropoda</taxon>
        <taxon>Crustacea</taxon>
        <taxon>Multicrustacea</taxon>
        <taxon>Malacostraca</taxon>
        <taxon>Eumalacostraca</taxon>
        <taxon>Eucarida</taxon>
        <taxon>Decapoda</taxon>
        <taxon>Pleocyemata</taxon>
        <taxon>Brachyura</taxon>
        <taxon>Eubrachyura</taxon>
        <taxon>Portunoidea</taxon>
        <taxon>Portunidae</taxon>
        <taxon>Portuninae</taxon>
        <taxon>Portunus</taxon>
    </lineage>
</organism>
<comment type="caution">
    <text evidence="1">The sequence shown here is derived from an EMBL/GenBank/DDBJ whole genome shotgun (WGS) entry which is preliminary data.</text>
</comment>